<evidence type="ECO:0000256" key="5">
    <source>
        <dbReference type="ARBA" id="ARBA00022842"/>
    </source>
</evidence>
<dbReference type="SUPFAM" id="SSF53738">
    <property type="entry name" value="Phosphoglucomutase, first 3 domains"/>
    <property type="match status" value="2"/>
</dbReference>
<dbReference type="InterPro" id="IPR016066">
    <property type="entry name" value="A-D-PHexomutase_CS"/>
</dbReference>
<keyword evidence="4 7" id="KW-0479">Metal-binding</keyword>
<sequence>MRTTNQNIFRAYDVRGVYPGELNEEIVTRTAMAMAELYPHCQKFVLSQDPRKSSPALAKAIIKGFTSMGKDVIDLGIAPDPLFYFAILHYGYDGGIALSGSHNPPQYNGLTLNARQAPNKEQKDIILSDLVGIKQRVFDNQPFKGASQKGKVISLDLKEEYVEYLSSKIKLKRSLKIILDVGNGACGLLPEMVFKKLGCQVKTLFDEPDGAFPNHMPDPYKEENLRDLKKAVLEQGADVGFAFDTDGDRVAPVDNKGRVISGDNCMLILARQALSKKIGPVVHCTRISQAFLDEMKEKGIETHYSVCHHSAVRQNIVE</sequence>
<evidence type="ECO:0000256" key="6">
    <source>
        <dbReference type="ARBA" id="ARBA00023235"/>
    </source>
</evidence>
<dbReference type="AlphaFoldDB" id="A0A2G9ZH19"/>
<dbReference type="EMBL" id="PCSB01000023">
    <property type="protein sequence ID" value="PIP31880.1"/>
    <property type="molecule type" value="Genomic_DNA"/>
</dbReference>
<dbReference type="PANTHER" id="PTHR43771:SF1">
    <property type="entry name" value="PHOSPHOMANNOMUTASE"/>
    <property type="match status" value="1"/>
</dbReference>
<dbReference type="Pfam" id="PF02878">
    <property type="entry name" value="PGM_PMM_I"/>
    <property type="match status" value="1"/>
</dbReference>
<dbReference type="GO" id="GO:0005975">
    <property type="term" value="P:carbohydrate metabolic process"/>
    <property type="evidence" value="ECO:0007669"/>
    <property type="project" value="InterPro"/>
</dbReference>
<dbReference type="PANTHER" id="PTHR43771">
    <property type="entry name" value="PHOSPHOMANNOMUTASE"/>
    <property type="match status" value="1"/>
</dbReference>
<comment type="similarity">
    <text evidence="2 7">Belongs to the phosphohexose mutase family.</text>
</comment>
<dbReference type="InterPro" id="IPR005845">
    <property type="entry name" value="A-D-PHexomutase_a/b/a-II"/>
</dbReference>
<feature type="domain" description="Alpha-D-phosphohexomutase alpha/beta/alpha" evidence="8">
    <location>
        <begin position="7"/>
        <end position="122"/>
    </location>
</feature>
<accession>A0A2G9ZH19</accession>
<reference evidence="10 11" key="1">
    <citation type="submission" date="2017-09" db="EMBL/GenBank/DDBJ databases">
        <title>Depth-based differentiation of microbial function through sediment-hosted aquifers and enrichment of novel symbionts in the deep terrestrial subsurface.</title>
        <authorList>
            <person name="Probst A.J."/>
            <person name="Ladd B."/>
            <person name="Jarett J.K."/>
            <person name="Geller-Mcgrath D.E."/>
            <person name="Sieber C.M."/>
            <person name="Emerson J.B."/>
            <person name="Anantharaman K."/>
            <person name="Thomas B.C."/>
            <person name="Malmstrom R."/>
            <person name="Stieglmeier M."/>
            <person name="Klingl A."/>
            <person name="Woyke T."/>
            <person name="Ryan C.M."/>
            <person name="Banfield J.F."/>
        </authorList>
    </citation>
    <scope>NUCLEOTIDE SEQUENCE [LARGE SCALE GENOMIC DNA]</scope>
    <source>
        <strain evidence="10">CG23_combo_of_CG06-09_8_20_14_all_37_87_8</strain>
    </source>
</reference>
<dbReference type="Pfam" id="PF02879">
    <property type="entry name" value="PGM_PMM_II"/>
    <property type="match status" value="1"/>
</dbReference>
<evidence type="ECO:0000259" key="9">
    <source>
        <dbReference type="Pfam" id="PF02879"/>
    </source>
</evidence>
<feature type="non-terminal residue" evidence="10">
    <location>
        <position position="318"/>
    </location>
</feature>
<organism evidence="10 11">
    <name type="scientific">bacterium (Candidatus Gribaldobacteria) CG23_combo_of_CG06-09_8_20_14_all_37_87_8</name>
    <dbReference type="NCBI Taxonomy" id="2014278"/>
    <lineage>
        <taxon>Bacteria</taxon>
        <taxon>Candidatus Gribaldobacteria</taxon>
    </lineage>
</organism>
<dbReference type="GO" id="GO:0000287">
    <property type="term" value="F:magnesium ion binding"/>
    <property type="evidence" value="ECO:0007669"/>
    <property type="project" value="InterPro"/>
</dbReference>
<dbReference type="PROSITE" id="PS00710">
    <property type="entry name" value="PGM_PMM"/>
    <property type="match status" value="1"/>
</dbReference>
<protein>
    <submittedName>
        <fullName evidence="10">Phosphomannomutase</fullName>
    </submittedName>
</protein>
<evidence type="ECO:0000256" key="1">
    <source>
        <dbReference type="ARBA" id="ARBA00001946"/>
    </source>
</evidence>
<feature type="domain" description="Alpha-D-phosphohexomutase alpha/beta/alpha" evidence="9">
    <location>
        <begin position="159"/>
        <end position="257"/>
    </location>
</feature>
<keyword evidence="3" id="KW-0597">Phosphoprotein</keyword>
<comment type="caution">
    <text evidence="10">The sequence shown here is derived from an EMBL/GenBank/DDBJ whole genome shotgun (WGS) entry which is preliminary data.</text>
</comment>
<evidence type="ECO:0000313" key="11">
    <source>
        <dbReference type="Proteomes" id="UP000230447"/>
    </source>
</evidence>
<keyword evidence="5 7" id="KW-0460">Magnesium</keyword>
<evidence type="ECO:0000313" key="10">
    <source>
        <dbReference type="EMBL" id="PIP31880.1"/>
    </source>
</evidence>
<evidence type="ECO:0000256" key="7">
    <source>
        <dbReference type="RuleBase" id="RU004326"/>
    </source>
</evidence>
<evidence type="ECO:0000256" key="2">
    <source>
        <dbReference type="ARBA" id="ARBA00010231"/>
    </source>
</evidence>
<dbReference type="Proteomes" id="UP000230447">
    <property type="component" value="Unassembled WGS sequence"/>
</dbReference>
<evidence type="ECO:0000256" key="4">
    <source>
        <dbReference type="ARBA" id="ARBA00022723"/>
    </source>
</evidence>
<dbReference type="PRINTS" id="PR00509">
    <property type="entry name" value="PGMPMM"/>
</dbReference>
<keyword evidence="6" id="KW-0413">Isomerase</keyword>
<dbReference type="InterPro" id="IPR016055">
    <property type="entry name" value="A-D-PHexomutase_a/b/a-I/II/III"/>
</dbReference>
<comment type="cofactor">
    <cofactor evidence="1">
        <name>Mg(2+)</name>
        <dbReference type="ChEBI" id="CHEBI:18420"/>
    </cofactor>
</comment>
<gene>
    <name evidence="10" type="ORF">COX24_01215</name>
</gene>
<dbReference type="Gene3D" id="3.40.120.10">
    <property type="entry name" value="Alpha-D-Glucose-1,6-Bisphosphate, subunit A, domain 3"/>
    <property type="match status" value="3"/>
</dbReference>
<dbReference type="InterPro" id="IPR005841">
    <property type="entry name" value="Alpha-D-phosphohexomutase_SF"/>
</dbReference>
<name>A0A2G9ZH19_9BACT</name>
<dbReference type="InterPro" id="IPR005844">
    <property type="entry name" value="A-D-PHexomutase_a/b/a-I"/>
</dbReference>
<evidence type="ECO:0000256" key="3">
    <source>
        <dbReference type="ARBA" id="ARBA00022553"/>
    </source>
</evidence>
<dbReference type="GO" id="GO:0016868">
    <property type="term" value="F:intramolecular phosphotransferase activity"/>
    <property type="evidence" value="ECO:0007669"/>
    <property type="project" value="InterPro"/>
</dbReference>
<evidence type="ECO:0000259" key="8">
    <source>
        <dbReference type="Pfam" id="PF02878"/>
    </source>
</evidence>
<proteinExistence type="inferred from homology"/>